<comment type="caution">
    <text evidence="3">The sequence shown here is derived from an EMBL/GenBank/DDBJ whole genome shotgun (WGS) entry which is preliminary data.</text>
</comment>
<keyword evidence="2" id="KW-0472">Membrane</keyword>
<dbReference type="AlphaFoldDB" id="U7DCT1"/>
<dbReference type="STRING" id="1313304.CALK_0723"/>
<feature type="transmembrane region" description="Helical" evidence="2">
    <location>
        <begin position="37"/>
        <end position="57"/>
    </location>
</feature>
<keyword evidence="1" id="KW-0175">Coiled coil</keyword>
<proteinExistence type="predicted"/>
<keyword evidence="2" id="KW-0812">Transmembrane</keyword>
<gene>
    <name evidence="3" type="ORF">CALK_0723</name>
</gene>
<dbReference type="EMBL" id="ASJR01000005">
    <property type="protein sequence ID" value="ERP38706.1"/>
    <property type="molecule type" value="Genomic_DNA"/>
</dbReference>
<protein>
    <submittedName>
        <fullName evidence="3">Uncharacterized protein</fullName>
    </submittedName>
</protein>
<evidence type="ECO:0000313" key="4">
    <source>
        <dbReference type="Proteomes" id="UP000017148"/>
    </source>
</evidence>
<keyword evidence="2" id="KW-1133">Transmembrane helix</keyword>
<evidence type="ECO:0000313" key="3">
    <source>
        <dbReference type="EMBL" id="ERP38706.1"/>
    </source>
</evidence>
<accession>U7DCT1</accession>
<evidence type="ECO:0000256" key="2">
    <source>
        <dbReference type="SAM" id="Phobius"/>
    </source>
</evidence>
<keyword evidence="4" id="KW-1185">Reference proteome</keyword>
<evidence type="ECO:0000256" key="1">
    <source>
        <dbReference type="SAM" id="Coils"/>
    </source>
</evidence>
<organism evidence="3 4">
    <name type="scientific">Chitinivibrio alkaliphilus ACht1</name>
    <dbReference type="NCBI Taxonomy" id="1313304"/>
    <lineage>
        <taxon>Bacteria</taxon>
        <taxon>Pseudomonadati</taxon>
        <taxon>Fibrobacterota</taxon>
        <taxon>Chitinivibrionia</taxon>
        <taxon>Chitinivibrionales</taxon>
        <taxon>Chitinivibrionaceae</taxon>
        <taxon>Chitinivibrio</taxon>
    </lineage>
</organism>
<sequence>MNFVLTAEVIGLILLSSLTILAYMIALNAQGITRISLSFLMATILLGTNVFTVVQYVNNPVAVRSEGRDDSAEQAALEREVLAEKLAEQKAAIEQEAREDRERKMEARQDEAQKILSFITDLEQTARDLQNMRLVEHGMEYGQLTGRASRYAGRVRRHTDAFSRLQQDLSFFVSLGPDVADALKALERSTEAFQRYYTAETSAQEAQRENVMRRSAQESLSKLSQVRTLLTTSE</sequence>
<feature type="coiled-coil region" evidence="1">
    <location>
        <begin position="72"/>
        <end position="110"/>
    </location>
</feature>
<feature type="transmembrane region" description="Helical" evidence="2">
    <location>
        <begin position="6"/>
        <end position="25"/>
    </location>
</feature>
<dbReference type="RefSeq" id="WP_022636241.1">
    <property type="nucleotide sequence ID" value="NZ_ASJR01000005.1"/>
</dbReference>
<name>U7DCT1_9BACT</name>
<dbReference type="Proteomes" id="UP000017148">
    <property type="component" value="Unassembled WGS sequence"/>
</dbReference>
<reference evidence="3 4" key="1">
    <citation type="journal article" date="2013" name="Environ. Microbiol.">
        <title>Genome analysis of Chitinivibrio alkaliphilus gen. nov., sp. nov., a novel extremely haloalkaliphilic anaerobic chitinolytic bacterium from the candidate phylum Termite Group 3.</title>
        <authorList>
            <person name="Sorokin D.Y."/>
            <person name="Gumerov V.M."/>
            <person name="Rakitin A.L."/>
            <person name="Beletsky A.V."/>
            <person name="Damste J.S."/>
            <person name="Muyzer G."/>
            <person name="Mardanov A.V."/>
            <person name="Ravin N.V."/>
        </authorList>
    </citation>
    <scope>NUCLEOTIDE SEQUENCE [LARGE SCALE GENOMIC DNA]</scope>
    <source>
        <strain evidence="3 4">ACht1</strain>
    </source>
</reference>